<evidence type="ECO:0000313" key="5">
    <source>
        <dbReference type="Proteomes" id="UP000661163"/>
    </source>
</evidence>
<organism evidence="3 4">
    <name type="scientific">Rhizobium ruizarguesonis</name>
    <dbReference type="NCBI Taxonomy" id="2081791"/>
    <lineage>
        <taxon>Bacteria</taxon>
        <taxon>Pseudomonadati</taxon>
        <taxon>Pseudomonadota</taxon>
        <taxon>Alphaproteobacteria</taxon>
        <taxon>Hyphomicrobiales</taxon>
        <taxon>Rhizobiaceae</taxon>
        <taxon>Rhizobium/Agrobacterium group</taxon>
        <taxon>Rhizobium</taxon>
    </lineage>
</organism>
<sequence>MAEFGYKRIFLAHGHDVLLSRRYLLVRAMTGKFLRRGAIADTIKSDVQMNAQQKRAGKTRYHVDVVSCGCPDENCGAFHVLRTERPLPTITEAEATLVAHQRTRKTRDDRRKHYSRRKGRTTFGASRTAASA</sequence>
<dbReference type="RefSeq" id="WP_024321750.1">
    <property type="nucleotide sequence ID" value="NZ_CP084698.1"/>
</dbReference>
<evidence type="ECO:0000313" key="4">
    <source>
        <dbReference type="Proteomes" id="UP000291892"/>
    </source>
</evidence>
<name>A0AAE8Q6W7_9HYPH</name>
<feature type="compositionally biased region" description="Polar residues" evidence="1">
    <location>
        <begin position="123"/>
        <end position="132"/>
    </location>
</feature>
<comment type="caution">
    <text evidence="3">The sequence shown here is derived from an EMBL/GenBank/DDBJ whole genome shotgun (WGS) entry which is preliminary data.</text>
</comment>
<evidence type="ECO:0000313" key="2">
    <source>
        <dbReference type="EMBL" id="NEI49752.1"/>
    </source>
</evidence>
<reference evidence="2 5" key="2">
    <citation type="submission" date="2019-12" db="EMBL/GenBank/DDBJ databases">
        <title>Rhizobium genotypes associated with high levels of biological nitrogen fixation by grain legumes in a temperate-maritime cropping system.</title>
        <authorList>
            <person name="Maluk M."/>
            <person name="Francesc Ferrando Molina F."/>
            <person name="Lopez Del Egido L."/>
            <person name="Lafos M."/>
            <person name="Langarica-Fuentes A."/>
            <person name="Gebre Yohannes G."/>
            <person name="Young M.W."/>
            <person name="Martin P."/>
            <person name="Gantlett R."/>
            <person name="Kenicer G."/>
            <person name="Hawes C."/>
            <person name="Begg G.S."/>
            <person name="Quilliam R.S."/>
            <person name="Squire G.R."/>
            <person name="Poole P.S."/>
            <person name="Young P.W."/>
            <person name="Iannetta P.M."/>
            <person name="James E.K."/>
        </authorList>
    </citation>
    <scope>NUCLEOTIDE SEQUENCE [LARGE SCALE GENOMIC DNA]</scope>
    <source>
        <strain evidence="2 5">JHI985</strain>
    </source>
</reference>
<dbReference type="AlphaFoldDB" id="A0AAE8Q6W7"/>
<keyword evidence="3" id="KW-0614">Plasmid</keyword>
<dbReference type="EMBL" id="SIKX01000003">
    <property type="protein sequence ID" value="TBF05424.1"/>
    <property type="molecule type" value="Genomic_DNA"/>
</dbReference>
<feature type="region of interest" description="Disordered" evidence="1">
    <location>
        <begin position="100"/>
        <end position="132"/>
    </location>
</feature>
<evidence type="ECO:0000256" key="1">
    <source>
        <dbReference type="SAM" id="MobiDB-lite"/>
    </source>
</evidence>
<gene>
    <name evidence="3" type="ORF">ELG94_32670</name>
    <name evidence="2" type="ORF">GR217_18840</name>
</gene>
<accession>A0AAE8Q6W7</accession>
<geneLocation type="plasmid" evidence="3">
    <name>pSM42_Rh02_Rh04</name>
</geneLocation>
<proteinExistence type="predicted"/>
<reference evidence="3 4" key="1">
    <citation type="submission" date="2019-02" db="EMBL/GenBank/DDBJ databases">
        <title>The genomic architecture of introgression among sibling species of bacteria.</title>
        <authorList>
            <person name="Cavassim M.I.A."/>
            <person name="Moeskjaer S."/>
            <person name="Moslemi C."/>
            <person name="Fields B."/>
            <person name="Bachmann A."/>
            <person name="Vilhjalmsson B."/>
            <person name="Schierup M.H."/>
            <person name="Young J.P.W."/>
            <person name="Andersen S.U."/>
        </authorList>
    </citation>
    <scope>NUCLEOTIDE SEQUENCE [LARGE SCALE GENOMIC DNA]</scope>
    <source>
        <strain evidence="3 4">SM42</strain>
        <plasmid evidence="3">pSM42_Rh02_Rh04</plasmid>
    </source>
</reference>
<dbReference type="Proteomes" id="UP000661163">
    <property type="component" value="Unassembled WGS sequence"/>
</dbReference>
<protein>
    <submittedName>
        <fullName evidence="3">Uncharacterized protein</fullName>
    </submittedName>
</protein>
<evidence type="ECO:0000313" key="3">
    <source>
        <dbReference type="EMBL" id="TBF05424.1"/>
    </source>
</evidence>
<dbReference type="EMBL" id="WUFC01000015">
    <property type="protein sequence ID" value="NEI49752.1"/>
    <property type="molecule type" value="Genomic_DNA"/>
</dbReference>
<dbReference type="Proteomes" id="UP000291892">
    <property type="component" value="Unassembled WGS sequence"/>
</dbReference>